<accession>A0A2V2YVQ8</accession>
<dbReference type="GO" id="GO:0043190">
    <property type="term" value="C:ATP-binding cassette (ABC) transporter complex"/>
    <property type="evidence" value="ECO:0007669"/>
    <property type="project" value="InterPro"/>
</dbReference>
<dbReference type="EMBL" id="QGTQ01000007">
    <property type="protein sequence ID" value="PWW03305.1"/>
    <property type="molecule type" value="Genomic_DNA"/>
</dbReference>
<dbReference type="PROSITE" id="PS51257">
    <property type="entry name" value="PROKAR_LIPOPROTEIN"/>
    <property type="match status" value="1"/>
</dbReference>
<dbReference type="InterPro" id="IPR039424">
    <property type="entry name" value="SBP_5"/>
</dbReference>
<dbReference type="PANTHER" id="PTHR30290:SF9">
    <property type="entry name" value="OLIGOPEPTIDE-BINDING PROTEIN APPA"/>
    <property type="match status" value="1"/>
</dbReference>
<keyword evidence="2" id="KW-0813">Transport</keyword>
<comment type="similarity">
    <text evidence="1">Belongs to the bacterial solute-binding protein 5 family.</text>
</comment>
<dbReference type="InterPro" id="IPR030678">
    <property type="entry name" value="Peptide/Ni-bd"/>
</dbReference>
<dbReference type="Gene3D" id="3.40.190.10">
    <property type="entry name" value="Periplasmic binding protein-like II"/>
    <property type="match status" value="1"/>
</dbReference>
<dbReference type="RefSeq" id="WP_174812495.1">
    <property type="nucleotide sequence ID" value="NZ_CP054612.1"/>
</dbReference>
<keyword evidence="6" id="KW-1185">Reference proteome</keyword>
<comment type="caution">
    <text evidence="5">The sequence shown here is derived from an EMBL/GenBank/DDBJ whole genome shotgun (WGS) entry which is preliminary data.</text>
</comment>
<dbReference type="Proteomes" id="UP000246635">
    <property type="component" value="Unassembled WGS sequence"/>
</dbReference>
<dbReference type="CDD" id="cd08492">
    <property type="entry name" value="PBP2_NikA_DppA_OppA_like_15"/>
    <property type="match status" value="1"/>
</dbReference>
<dbReference type="GO" id="GO:0042597">
    <property type="term" value="C:periplasmic space"/>
    <property type="evidence" value="ECO:0007669"/>
    <property type="project" value="UniProtKB-ARBA"/>
</dbReference>
<evidence type="ECO:0000256" key="1">
    <source>
        <dbReference type="ARBA" id="ARBA00005695"/>
    </source>
</evidence>
<dbReference type="PANTHER" id="PTHR30290">
    <property type="entry name" value="PERIPLASMIC BINDING COMPONENT OF ABC TRANSPORTER"/>
    <property type="match status" value="1"/>
</dbReference>
<evidence type="ECO:0000256" key="3">
    <source>
        <dbReference type="ARBA" id="ARBA00022729"/>
    </source>
</evidence>
<proteinExistence type="inferred from homology"/>
<evidence type="ECO:0000256" key="2">
    <source>
        <dbReference type="ARBA" id="ARBA00022448"/>
    </source>
</evidence>
<evidence type="ECO:0000313" key="5">
    <source>
        <dbReference type="EMBL" id="PWW03305.1"/>
    </source>
</evidence>
<evidence type="ECO:0000313" key="6">
    <source>
        <dbReference type="Proteomes" id="UP000246635"/>
    </source>
</evidence>
<dbReference type="PIRSF" id="PIRSF002741">
    <property type="entry name" value="MppA"/>
    <property type="match status" value="1"/>
</dbReference>
<evidence type="ECO:0000259" key="4">
    <source>
        <dbReference type="Pfam" id="PF00496"/>
    </source>
</evidence>
<dbReference type="AlphaFoldDB" id="A0A2V2YVQ8"/>
<protein>
    <submittedName>
        <fullName evidence="5">Peptide/nickel transport system substrate-binding protein</fullName>
    </submittedName>
</protein>
<dbReference type="InterPro" id="IPR000914">
    <property type="entry name" value="SBP_5_dom"/>
</dbReference>
<dbReference type="Gene3D" id="3.10.105.10">
    <property type="entry name" value="Dipeptide-binding Protein, Domain 3"/>
    <property type="match status" value="1"/>
</dbReference>
<organism evidence="5 6">
    <name type="scientific">Paenibacillus cellulosilyticus</name>
    <dbReference type="NCBI Taxonomy" id="375489"/>
    <lineage>
        <taxon>Bacteria</taxon>
        <taxon>Bacillati</taxon>
        <taxon>Bacillota</taxon>
        <taxon>Bacilli</taxon>
        <taxon>Bacillales</taxon>
        <taxon>Paenibacillaceae</taxon>
        <taxon>Paenibacillus</taxon>
    </lineage>
</organism>
<reference evidence="5 6" key="1">
    <citation type="submission" date="2018-05" db="EMBL/GenBank/DDBJ databases">
        <title>Genomic Encyclopedia of Type Strains, Phase III (KMG-III): the genomes of soil and plant-associated and newly described type strains.</title>
        <authorList>
            <person name="Whitman W."/>
        </authorList>
    </citation>
    <scope>NUCLEOTIDE SEQUENCE [LARGE SCALE GENOMIC DNA]</scope>
    <source>
        <strain evidence="5 6">CECT 5696</strain>
    </source>
</reference>
<dbReference type="Pfam" id="PF00496">
    <property type="entry name" value="SBP_bac_5"/>
    <property type="match status" value="1"/>
</dbReference>
<name>A0A2V2YVQ8_9BACL</name>
<dbReference type="GO" id="GO:0015833">
    <property type="term" value="P:peptide transport"/>
    <property type="evidence" value="ECO:0007669"/>
    <property type="project" value="TreeGrafter"/>
</dbReference>
<feature type="domain" description="Solute-binding protein family 5" evidence="4">
    <location>
        <begin position="95"/>
        <end position="469"/>
    </location>
</feature>
<dbReference type="SUPFAM" id="SSF53850">
    <property type="entry name" value="Periplasmic binding protein-like II"/>
    <property type="match status" value="1"/>
</dbReference>
<gene>
    <name evidence="5" type="ORF">DFQ01_107204</name>
</gene>
<dbReference type="GO" id="GO:1904680">
    <property type="term" value="F:peptide transmembrane transporter activity"/>
    <property type="evidence" value="ECO:0007669"/>
    <property type="project" value="TreeGrafter"/>
</dbReference>
<sequence length="551" mass="60880">MKLSKRSYQSVILILIAIMLVLAGCGNSSSSSGSSADTNSADAGTPTAGGELVWALAGVVTNDILDAHRTGFAPSTRVMRSIYDSLVVELPDHTFGPWLAESWSLSDDKKSYTFKLRQDVKFHDGTPFNAEAVKFNFDRAVDPATQSYLGKNALGPYVSTDVIDEYTVKVNFSSTFAPFLSNVAKVDLGIVSPAAVKKYGETFPQNPVGTGPFKLGKVVPGTELDLVRNEDYNWAPSGSKHQGPAYLEKLTIKYVAEDATRLSVLQSGQADVADIIPPQNLLALRADSGFNVQETELLQHNYSYYFNQNKEPWNDINVRKAVRAAIDLDSAIKTVYLGTAKQAWSPLSPHSLYYTSTVENTWKYDPDFANKTLDELGWVKGDDGIRVKDGKRLSMEFLDAQGNREKRLDLLAVVTQQLKQVGIELKLLTLPAGTVSERSLKGEYDFAGSSQFYGDPSILRQMYSTKGPSGVNNVARTSDPALEDLLEQANAELDSSKRQELYKKIQEYIIENVYSIPTYVLDYTVASSKKVHDITFDSPAWPVFYDAWIKQ</sequence>
<keyword evidence="3" id="KW-0732">Signal</keyword>
<dbReference type="Gene3D" id="3.90.76.10">
    <property type="entry name" value="Dipeptide-binding Protein, Domain 1"/>
    <property type="match status" value="1"/>
</dbReference>